<name>A0A6C0W714_9VIRU</name>
<organism evidence="8">
    <name type="scientific">Torque teno sus virus k2a</name>
    <dbReference type="NCBI Taxonomy" id="1968861"/>
    <lineage>
        <taxon>Viruses</taxon>
        <taxon>Monodnaviria</taxon>
        <taxon>Shotokuvirae</taxon>
        <taxon>Commensaviricota</taxon>
        <taxon>Cardeaviricetes</taxon>
        <taxon>Sanitavirales</taxon>
        <taxon>Anelloviridae</taxon>
        <taxon>Kappatorquevirus</taxon>
        <taxon>Kappatorquevirus suidak2a</taxon>
    </lineage>
</organism>
<sequence length="625" mass="74243">MPFRRYRRRRRRPTRRWRHRRWRRYFRYWHRRPTRRRRHYKVRRRRRRKAPVIQWHPPSRRTCTITGFWPLSYGHWFRTCLPFRRMNGLIFTGGGIDYTQWSLQNFFHEKLNWRNIWTASNVGMEYARFLKGKFYFFRHEWRSYIITWDQDIPCKPLPYTNLHPLLMLLKRQHKLVLSKRDCNPSKKAKPVTLRIKPPPKLTSQWRLARELSKIPLVRLGFSFIDLSEPWLEGWGNAFYSLLGYEAPYQQGRNCYWSQMRYFWIYDTGVNNAVYVLLLQQDIEDNPGDLAKNYYEGPQPKTLTAIEKVSENWPYWLYFFGRSELDIKNLATNTQIRNELHTNPNSKKLKIGVIGWASSNYTDKDSSQNAQTGVSNKIQGHYTYYHTGGIIGAGAIDNLFEKGWRQDQNYPPINPDGTNFDWGTRALCILRQNMKLGPQPIDDETTMLSLFGPFVDKANTALITSVPKDYRPELKDYNLAMKYVFKFQWGGHGTERFKTDIGDPSTIPCPFQQGDTSFTGIQDPSKVHTTVLNPWDYDCDGIVRTDTLKKLLELPTETEEEERAYPLLGPKIERRPLSEDDDESVISSTSSCTSEEEEKKKRHKQQPSKRRLLKHLQRVVKRMKTI</sequence>
<reference evidence="8" key="2">
    <citation type="journal article" date="2020" name="Infect. Genet. Evol.">
        <title>Liver virome of healthy pigs reveals diverse small ssDNA viral genomes.</title>
        <authorList>
            <person name="Da Silva M.S."/>
            <person name="Budaszewski R.F."/>
            <person name="Weber M.N."/>
            <person name="Cibulski S.P."/>
            <person name="Paim W.P."/>
            <person name="Mosena A.C.S."/>
            <person name="Canova R."/>
            <person name="Varela A.P.M."/>
            <person name="Mayer F.Q."/>
            <person name="Pereira C.W."/>
            <person name="Canal C.W."/>
        </authorList>
    </citation>
    <scope>NUCLEOTIDE SEQUENCE</scope>
    <source>
        <strain evidence="8">TTV_LV05</strain>
    </source>
</reference>
<keyword evidence="5 6" id="KW-0946">Virion</keyword>
<feature type="region of interest" description="Disordered" evidence="7">
    <location>
        <begin position="554"/>
        <end position="614"/>
    </location>
</feature>
<proteinExistence type="inferred from homology"/>
<evidence type="ECO:0000313" key="8">
    <source>
        <dbReference type="EMBL" id="QIC35153.1"/>
    </source>
</evidence>
<dbReference type="Pfam" id="PF02956">
    <property type="entry name" value="TT_ORF1"/>
    <property type="match status" value="1"/>
</dbReference>
<evidence type="ECO:0000256" key="5">
    <source>
        <dbReference type="ARBA" id="ARBA00022844"/>
    </source>
</evidence>
<dbReference type="EMBL" id="MN272071">
    <property type="protein sequence ID" value="QIC35153.1"/>
    <property type="molecule type" value="Genomic_DNA"/>
</dbReference>
<evidence type="ECO:0000256" key="7">
    <source>
        <dbReference type="SAM" id="MobiDB-lite"/>
    </source>
</evidence>
<evidence type="ECO:0000256" key="4">
    <source>
        <dbReference type="ARBA" id="ARBA00022561"/>
    </source>
</evidence>
<feature type="compositionally biased region" description="Basic residues" evidence="7">
    <location>
        <begin position="599"/>
        <end position="614"/>
    </location>
</feature>
<keyword evidence="4 6" id="KW-0167">Capsid protein</keyword>
<comment type="function">
    <text evidence="6">Self-assembles to form an icosahedral capsid.</text>
</comment>
<evidence type="ECO:0000256" key="1">
    <source>
        <dbReference type="ARBA" id="ARBA00004328"/>
    </source>
</evidence>
<evidence type="ECO:0000256" key="3">
    <source>
        <dbReference type="ARBA" id="ARBA00022431"/>
    </source>
</evidence>
<comment type="subcellular location">
    <subcellularLocation>
        <location evidence="1 6">Virion</location>
    </subcellularLocation>
</comment>
<reference evidence="8" key="1">
    <citation type="submission" date="2019-07" db="EMBL/GenBank/DDBJ databases">
        <authorList>
            <person name="da Silva M.S."/>
        </authorList>
    </citation>
    <scope>NUCLEOTIDE SEQUENCE</scope>
    <source>
        <strain evidence="8">TTV_LV05</strain>
    </source>
</reference>
<comment type="similarity">
    <text evidence="2 6">Belongs to the anelloviridae capsid protein family.</text>
</comment>
<dbReference type="GO" id="GO:0039615">
    <property type="term" value="C:T=1 icosahedral viral capsid"/>
    <property type="evidence" value="ECO:0007669"/>
    <property type="project" value="UniProtKB-UniRule"/>
</dbReference>
<evidence type="ECO:0000256" key="6">
    <source>
        <dbReference type="RuleBase" id="RU361230"/>
    </source>
</evidence>
<accession>A0A6C0W714</accession>
<keyword evidence="3 6" id="KW-1140">T=1 icosahedral capsid protein</keyword>
<protein>
    <recommendedName>
        <fullName evidence="6">Capsid protein</fullName>
    </recommendedName>
</protein>
<evidence type="ECO:0000256" key="2">
    <source>
        <dbReference type="ARBA" id="ARBA00006131"/>
    </source>
</evidence>
<dbReference type="InterPro" id="IPR004219">
    <property type="entry name" value="TTvirus_Unk"/>
</dbReference>